<dbReference type="InterPro" id="IPR007743">
    <property type="entry name" value="Immunity-related_GTPase-like"/>
</dbReference>
<comment type="similarity">
    <text evidence="1">Belongs to the TRAFAC class dynamin-like GTPase superfamily. IRG family.</text>
</comment>
<dbReference type="InterPro" id="IPR030385">
    <property type="entry name" value="G_IRG_dom"/>
</dbReference>
<dbReference type="Pfam" id="PF05049">
    <property type="entry name" value="IIGP"/>
    <property type="match status" value="1"/>
</dbReference>
<keyword evidence="9" id="KW-1185">Reference proteome</keyword>
<dbReference type="PANTHER" id="PTHR32341">
    <property type="entry name" value="INTERFERON-INDUCIBLE GTPASE"/>
    <property type="match status" value="1"/>
</dbReference>
<feature type="region of interest" description="Disordered" evidence="5">
    <location>
        <begin position="63"/>
        <end position="85"/>
    </location>
</feature>
<dbReference type="PANTHER" id="PTHR32341:SF10">
    <property type="entry name" value="INTERFERON-INDUCIBLE GTPASE 5"/>
    <property type="match status" value="1"/>
</dbReference>
<evidence type="ECO:0000256" key="3">
    <source>
        <dbReference type="ARBA" id="ARBA00022801"/>
    </source>
</evidence>
<feature type="domain" description="IRG-type G" evidence="7">
    <location>
        <begin position="38"/>
        <end position="219"/>
    </location>
</feature>
<keyword evidence="6" id="KW-1133">Transmembrane helix</keyword>
<organism evidence="8 9">
    <name type="scientific">Xyrichtys novacula</name>
    <name type="common">Pearly razorfish</name>
    <name type="synonym">Hemipteronotus novacula</name>
    <dbReference type="NCBI Taxonomy" id="13765"/>
    <lineage>
        <taxon>Eukaryota</taxon>
        <taxon>Metazoa</taxon>
        <taxon>Chordata</taxon>
        <taxon>Craniata</taxon>
        <taxon>Vertebrata</taxon>
        <taxon>Euteleostomi</taxon>
        <taxon>Actinopterygii</taxon>
        <taxon>Neopterygii</taxon>
        <taxon>Teleostei</taxon>
        <taxon>Neoteleostei</taxon>
        <taxon>Acanthomorphata</taxon>
        <taxon>Eupercaria</taxon>
        <taxon>Labriformes</taxon>
        <taxon>Labridae</taxon>
        <taxon>Xyrichtys</taxon>
    </lineage>
</organism>
<keyword evidence="4" id="KW-0342">GTP-binding</keyword>
<dbReference type="GO" id="GO:0005525">
    <property type="term" value="F:GTP binding"/>
    <property type="evidence" value="ECO:0007669"/>
    <property type="project" value="UniProtKB-KW"/>
</dbReference>
<gene>
    <name evidence="8" type="ORF">XNOV1_A003407</name>
</gene>
<keyword evidence="3" id="KW-0378">Hydrolase</keyword>
<sequence length="355" mass="39882">MGNVFDRKDRGIREHRLSYGQGPAALRNQESLDKEKNCPLHIAVTGEHGSGKSTFVNAIRGLDNTDEGAAPTGSVGTTEDVRPYPHPNHPNVTFWDLPGIGTSKYPSAEFVELVRFERFDFFIIVSADRLRENDVKLAKEIQRMGKKFYFVRSKIDNNIRDKESRQREFDAERTLMLIRENCIQGLQEQGVRSPQIFLVSSFELHLYDFPLLADTLERELPDLRRDAFLFSMPNNSLEMIDRKKTAFHSKIKYFAALSAAVAAVPLPGFSVVVDFILLAAVVSQYVSGFGLNTSSLNKIASLATLMKKEEGYRFIPVFVIPVTMGLSFLTTHRALNICLNALASDAGRVFRKALS</sequence>
<protein>
    <submittedName>
        <fullName evidence="8">Interferon-inducible GTPase 5-like</fullName>
    </submittedName>
</protein>
<evidence type="ECO:0000259" key="7">
    <source>
        <dbReference type="PROSITE" id="PS51716"/>
    </source>
</evidence>
<accession>A0AAV1GLL4</accession>
<evidence type="ECO:0000313" key="9">
    <source>
        <dbReference type="Proteomes" id="UP001178508"/>
    </source>
</evidence>
<keyword evidence="2" id="KW-0547">Nucleotide-binding</keyword>
<evidence type="ECO:0000256" key="6">
    <source>
        <dbReference type="SAM" id="Phobius"/>
    </source>
</evidence>
<dbReference type="EMBL" id="OY660878">
    <property type="protein sequence ID" value="CAJ1074111.1"/>
    <property type="molecule type" value="Genomic_DNA"/>
</dbReference>
<dbReference type="FunFam" id="3.40.50.300:FF:000541">
    <property type="entry name" value="Immunity related GTPase M"/>
    <property type="match status" value="1"/>
</dbReference>
<keyword evidence="6" id="KW-0812">Transmembrane</keyword>
<reference evidence="8" key="1">
    <citation type="submission" date="2023-08" db="EMBL/GenBank/DDBJ databases">
        <authorList>
            <person name="Alioto T."/>
            <person name="Alioto T."/>
            <person name="Gomez Garrido J."/>
        </authorList>
    </citation>
    <scope>NUCLEOTIDE SEQUENCE</scope>
</reference>
<dbReference type="Gene3D" id="3.40.50.300">
    <property type="entry name" value="P-loop containing nucleotide triphosphate hydrolases"/>
    <property type="match status" value="1"/>
</dbReference>
<evidence type="ECO:0000256" key="4">
    <source>
        <dbReference type="ARBA" id="ARBA00023134"/>
    </source>
</evidence>
<dbReference type="GO" id="GO:0016787">
    <property type="term" value="F:hydrolase activity"/>
    <property type="evidence" value="ECO:0007669"/>
    <property type="project" value="UniProtKB-KW"/>
</dbReference>
<name>A0AAV1GLL4_XYRNO</name>
<dbReference type="Proteomes" id="UP001178508">
    <property type="component" value="Chromosome 15"/>
</dbReference>
<dbReference type="AlphaFoldDB" id="A0AAV1GLL4"/>
<evidence type="ECO:0000256" key="1">
    <source>
        <dbReference type="ARBA" id="ARBA00005429"/>
    </source>
</evidence>
<proteinExistence type="inferred from homology"/>
<keyword evidence="6" id="KW-0472">Membrane</keyword>
<dbReference type="PROSITE" id="PS51716">
    <property type="entry name" value="G_IRG"/>
    <property type="match status" value="1"/>
</dbReference>
<dbReference type="SUPFAM" id="SSF52540">
    <property type="entry name" value="P-loop containing nucleoside triphosphate hydrolases"/>
    <property type="match status" value="1"/>
</dbReference>
<evidence type="ECO:0000256" key="2">
    <source>
        <dbReference type="ARBA" id="ARBA00022741"/>
    </source>
</evidence>
<feature type="transmembrane region" description="Helical" evidence="6">
    <location>
        <begin position="314"/>
        <end position="335"/>
    </location>
</feature>
<dbReference type="InterPro" id="IPR027417">
    <property type="entry name" value="P-loop_NTPase"/>
</dbReference>
<evidence type="ECO:0000313" key="8">
    <source>
        <dbReference type="EMBL" id="CAJ1074111.1"/>
    </source>
</evidence>
<dbReference type="InterPro" id="IPR051515">
    <property type="entry name" value="IRG"/>
</dbReference>
<evidence type="ECO:0000256" key="5">
    <source>
        <dbReference type="SAM" id="MobiDB-lite"/>
    </source>
</evidence>
<dbReference type="GO" id="GO:0016020">
    <property type="term" value="C:membrane"/>
    <property type="evidence" value="ECO:0007669"/>
    <property type="project" value="InterPro"/>
</dbReference>